<dbReference type="InterPro" id="IPR023214">
    <property type="entry name" value="HAD_sf"/>
</dbReference>
<dbReference type="EMBL" id="RBIL01000001">
    <property type="protein sequence ID" value="RKQ91214.1"/>
    <property type="molecule type" value="Genomic_DNA"/>
</dbReference>
<gene>
    <name evidence="1" type="ORF">C8N24_1034</name>
</gene>
<proteinExistence type="predicted"/>
<dbReference type="Gene3D" id="3.40.50.1000">
    <property type="entry name" value="HAD superfamily/HAD-like"/>
    <property type="match status" value="1"/>
</dbReference>
<evidence type="ECO:0000313" key="2">
    <source>
        <dbReference type="Proteomes" id="UP000278962"/>
    </source>
</evidence>
<evidence type="ECO:0000313" key="1">
    <source>
        <dbReference type="EMBL" id="RKQ91214.1"/>
    </source>
</evidence>
<keyword evidence="2" id="KW-1185">Reference proteome</keyword>
<comment type="caution">
    <text evidence="1">The sequence shown here is derived from an EMBL/GenBank/DDBJ whole genome shotgun (WGS) entry which is preliminary data.</text>
</comment>
<dbReference type="Pfam" id="PF12710">
    <property type="entry name" value="HAD"/>
    <property type="match status" value="1"/>
</dbReference>
<dbReference type="Proteomes" id="UP000278962">
    <property type="component" value="Unassembled WGS sequence"/>
</dbReference>
<dbReference type="OrthoDB" id="9799365at2"/>
<protein>
    <submittedName>
        <fullName evidence="1">Phosphoserine phosphatase</fullName>
    </submittedName>
</protein>
<reference evidence="1 2" key="1">
    <citation type="submission" date="2018-10" db="EMBL/GenBank/DDBJ databases">
        <title>Genomic Encyclopedia of Archaeal and Bacterial Type Strains, Phase II (KMG-II): from individual species to whole genera.</title>
        <authorList>
            <person name="Goeker M."/>
        </authorList>
    </citation>
    <scope>NUCLEOTIDE SEQUENCE [LARGE SCALE GENOMIC DNA]</scope>
    <source>
        <strain evidence="1 2">DSM 14954</strain>
    </source>
</reference>
<name>A0A660LE62_9ACTN</name>
<dbReference type="AlphaFoldDB" id="A0A660LE62"/>
<accession>A0A660LE62</accession>
<sequence>MSERLPAWRPGPTRDAVLAFLDRSQDIPVDERVAYVDNDGTLWCEKPTYVQQDFFVDALQRRVADDPSLAEHPAFAAVLSGDMAAIGAIGLAEVAGALAALFDGQTPEQYAGAVDDFLGRHRHRTLEVPVDRVIYRPMLELLAELRALEFSVGIVTGGGTEFVRRVSKRFYGVEPGMVVGTLIGYRFDRDDRGRPLVRRTIAQSGTANEGGAKLEHIQAQVGRAPVLAIGNSGGDRELLEWAQTSPHGGLAVLIVHDDADREFAYTSEAATFTDAEVITDVADRLGWTVVSMQRDWATIFVGAD</sequence>
<dbReference type="RefSeq" id="WP_121252945.1">
    <property type="nucleotide sequence ID" value="NZ_RBIL01000001.1"/>
</dbReference>
<dbReference type="SUPFAM" id="SSF56784">
    <property type="entry name" value="HAD-like"/>
    <property type="match status" value="1"/>
</dbReference>
<organism evidence="1 2">
    <name type="scientific">Solirubrobacter pauli</name>
    <dbReference type="NCBI Taxonomy" id="166793"/>
    <lineage>
        <taxon>Bacteria</taxon>
        <taxon>Bacillati</taxon>
        <taxon>Actinomycetota</taxon>
        <taxon>Thermoleophilia</taxon>
        <taxon>Solirubrobacterales</taxon>
        <taxon>Solirubrobacteraceae</taxon>
        <taxon>Solirubrobacter</taxon>
    </lineage>
</organism>
<dbReference type="InterPro" id="IPR036412">
    <property type="entry name" value="HAD-like_sf"/>
</dbReference>